<reference evidence="2" key="1">
    <citation type="submission" date="2013-06" db="EMBL/GenBank/DDBJ databases">
        <authorList>
            <person name="Zhao Q."/>
        </authorList>
    </citation>
    <scope>NUCLEOTIDE SEQUENCE</scope>
    <source>
        <strain evidence="2">cv. W1943</strain>
    </source>
</reference>
<sequence length="12" mass="1551">MEFRRRCEAHSE</sequence>
<protein>
    <submittedName>
        <fullName evidence="1">Uncharacterized protein</fullName>
    </submittedName>
</protein>
<dbReference type="HOGENOM" id="CLU_3436805_0_0_1"/>
<evidence type="ECO:0000313" key="2">
    <source>
        <dbReference type="Proteomes" id="UP000008022"/>
    </source>
</evidence>
<dbReference type="Proteomes" id="UP000008022">
    <property type="component" value="Unassembled WGS sequence"/>
</dbReference>
<name>A0A0E0PK49_ORYRU</name>
<organism evidence="1 2">
    <name type="scientific">Oryza rufipogon</name>
    <name type="common">Brownbeard rice</name>
    <name type="synonym">Asian wild rice</name>
    <dbReference type="NCBI Taxonomy" id="4529"/>
    <lineage>
        <taxon>Eukaryota</taxon>
        <taxon>Viridiplantae</taxon>
        <taxon>Streptophyta</taxon>
        <taxon>Embryophyta</taxon>
        <taxon>Tracheophyta</taxon>
        <taxon>Spermatophyta</taxon>
        <taxon>Magnoliopsida</taxon>
        <taxon>Liliopsida</taxon>
        <taxon>Poales</taxon>
        <taxon>Poaceae</taxon>
        <taxon>BOP clade</taxon>
        <taxon>Oryzoideae</taxon>
        <taxon>Oryzeae</taxon>
        <taxon>Oryzinae</taxon>
        <taxon>Oryza</taxon>
    </lineage>
</organism>
<evidence type="ECO:0000313" key="1">
    <source>
        <dbReference type="EnsemblPlants" id="ORUFI05G10910.1"/>
    </source>
</evidence>
<reference evidence="1" key="2">
    <citation type="submission" date="2015-06" db="UniProtKB">
        <authorList>
            <consortium name="EnsemblPlants"/>
        </authorList>
    </citation>
    <scope>IDENTIFICATION</scope>
</reference>
<dbReference type="EnsemblPlants" id="ORUFI05G10910.1">
    <property type="protein sequence ID" value="ORUFI05G10910.1"/>
    <property type="gene ID" value="ORUFI05G10910"/>
</dbReference>
<keyword evidence="2" id="KW-1185">Reference proteome</keyword>
<dbReference type="Gramene" id="ORUFI05G10910.1">
    <property type="protein sequence ID" value="ORUFI05G10910.1"/>
    <property type="gene ID" value="ORUFI05G10910"/>
</dbReference>
<proteinExistence type="predicted"/>
<accession>A0A0E0PK49</accession>